<evidence type="ECO:0000313" key="2">
    <source>
        <dbReference type="EMBL" id="KGF89069.1"/>
    </source>
</evidence>
<name>A0A0A1ZLH8_PROMR</name>
<comment type="caution">
    <text evidence="2">The sequence shown here is derived from an EMBL/GenBank/DDBJ whole genome shotgun (WGS) entry which is preliminary data.</text>
</comment>
<keyword evidence="1" id="KW-1133">Transmembrane helix</keyword>
<evidence type="ECO:0000256" key="1">
    <source>
        <dbReference type="SAM" id="Phobius"/>
    </source>
</evidence>
<reference evidence="3" key="1">
    <citation type="journal article" date="2014" name="Sci. Data">
        <title>Genomes of diverse isolates of the marine cyanobacterium Prochlorococcus.</title>
        <authorList>
            <person name="Biller S."/>
            <person name="Berube P."/>
            <person name="Thompson J."/>
            <person name="Kelly L."/>
            <person name="Roggensack S."/>
            <person name="Awad L."/>
            <person name="Roache-Johnson K."/>
            <person name="Ding H."/>
            <person name="Giovannoni S.J."/>
            <person name="Moore L.R."/>
            <person name="Chisholm S.W."/>
        </authorList>
    </citation>
    <scope>NUCLEOTIDE SEQUENCE [LARGE SCALE GENOMIC DNA]</scope>
    <source>
        <strain evidence="3">GP2</strain>
    </source>
</reference>
<dbReference type="Proteomes" id="UP000030598">
    <property type="component" value="Unassembled WGS sequence"/>
</dbReference>
<feature type="transmembrane region" description="Helical" evidence="1">
    <location>
        <begin position="227"/>
        <end position="244"/>
    </location>
</feature>
<dbReference type="AlphaFoldDB" id="A0A0A1ZLH8"/>
<sequence>MPKIIKSKKEETIYNNGPMYFLEAENNNPGFHSLSTIISLADDGFIYEIGVNADDYWRAFKFTSNPNAKNKTNLYEMLLGAKFSEQMSQCFKTKKELVAALEAGVLQWENYPVLDGNNNSNIKIKLEIVEDENNDQPQIPNSQLKDNDKTTERAEVEYLSPSQTASRNGNYVTIKNNFVSSKNKKSESSFPYYFLRVLAGRIWIFISVTTFVFNFGQVFLCSKFEPIGFLFLIFTYCLSVWAVNADKSNNRNTSFSYFLIPRGKLNKIIFYTALSLAILSIMGIASDPNKFC</sequence>
<dbReference type="EMBL" id="JNAH01000001">
    <property type="protein sequence ID" value="KGF89069.1"/>
    <property type="molecule type" value="Genomic_DNA"/>
</dbReference>
<accession>A0A0A1ZLH8</accession>
<keyword evidence="1" id="KW-0472">Membrane</keyword>
<gene>
    <name evidence="2" type="ORF">EU91_0015</name>
</gene>
<dbReference type="RefSeq" id="WP_032523662.1">
    <property type="nucleotide sequence ID" value="NZ_CP138934.1"/>
</dbReference>
<dbReference type="STRING" id="59925.EU91_0015"/>
<protein>
    <submittedName>
        <fullName evidence="2">Uncharacterized protein</fullName>
    </submittedName>
</protein>
<organism evidence="2 3">
    <name type="scientific">Prochlorococcus marinus str. GP2</name>
    <dbReference type="NCBI Taxonomy" id="59925"/>
    <lineage>
        <taxon>Bacteria</taxon>
        <taxon>Bacillati</taxon>
        <taxon>Cyanobacteriota</taxon>
        <taxon>Cyanophyceae</taxon>
        <taxon>Synechococcales</taxon>
        <taxon>Prochlorococcaceae</taxon>
        <taxon>Prochlorococcus</taxon>
    </lineage>
</organism>
<keyword evidence="1" id="KW-0812">Transmembrane</keyword>
<proteinExistence type="predicted"/>
<evidence type="ECO:0000313" key="3">
    <source>
        <dbReference type="Proteomes" id="UP000030598"/>
    </source>
</evidence>
<feature type="transmembrane region" description="Helical" evidence="1">
    <location>
        <begin position="193"/>
        <end position="215"/>
    </location>
</feature>
<feature type="transmembrane region" description="Helical" evidence="1">
    <location>
        <begin position="265"/>
        <end position="285"/>
    </location>
</feature>